<dbReference type="EMBL" id="JBGBPQ010000013">
    <property type="protein sequence ID" value="KAL1512093.1"/>
    <property type="molecule type" value="Genomic_DNA"/>
</dbReference>
<dbReference type="Proteomes" id="UP001515480">
    <property type="component" value="Unassembled WGS sequence"/>
</dbReference>
<accession>A0AB34J613</accession>
<comment type="caution">
    <text evidence="2">The sequence shown here is derived from an EMBL/GenBank/DDBJ whole genome shotgun (WGS) entry which is preliminary data.</text>
</comment>
<organism evidence="2 3">
    <name type="scientific">Prymnesium parvum</name>
    <name type="common">Toxic golden alga</name>
    <dbReference type="NCBI Taxonomy" id="97485"/>
    <lineage>
        <taxon>Eukaryota</taxon>
        <taxon>Haptista</taxon>
        <taxon>Haptophyta</taxon>
        <taxon>Prymnesiophyceae</taxon>
        <taxon>Prymnesiales</taxon>
        <taxon>Prymnesiaceae</taxon>
        <taxon>Prymnesium</taxon>
    </lineage>
</organism>
<gene>
    <name evidence="2" type="ORF">AB1Y20_005365</name>
</gene>
<reference evidence="2 3" key="1">
    <citation type="journal article" date="2024" name="Science">
        <title>Giant polyketide synthase enzymes in the biosynthesis of giant marine polyether toxins.</title>
        <authorList>
            <person name="Fallon T.R."/>
            <person name="Shende V.V."/>
            <person name="Wierzbicki I.H."/>
            <person name="Pendleton A.L."/>
            <person name="Watervoot N.F."/>
            <person name="Auber R.P."/>
            <person name="Gonzalez D.J."/>
            <person name="Wisecaver J.H."/>
            <person name="Moore B.S."/>
        </authorList>
    </citation>
    <scope>NUCLEOTIDE SEQUENCE [LARGE SCALE GENOMIC DNA]</scope>
    <source>
        <strain evidence="2 3">12B1</strain>
    </source>
</reference>
<name>A0AB34J613_PRYPA</name>
<dbReference type="GO" id="GO:0016757">
    <property type="term" value="F:glycosyltransferase activity"/>
    <property type="evidence" value="ECO:0007669"/>
    <property type="project" value="InterPro"/>
</dbReference>
<proteinExistence type="predicted"/>
<protein>
    <submittedName>
        <fullName evidence="2">Uncharacterized protein</fullName>
    </submittedName>
</protein>
<evidence type="ECO:0000256" key="1">
    <source>
        <dbReference type="SAM" id="MobiDB-lite"/>
    </source>
</evidence>
<keyword evidence="3" id="KW-1185">Reference proteome</keyword>
<evidence type="ECO:0000313" key="2">
    <source>
        <dbReference type="EMBL" id="KAL1512093.1"/>
    </source>
</evidence>
<dbReference type="AlphaFoldDB" id="A0AB34J613"/>
<evidence type="ECO:0000313" key="3">
    <source>
        <dbReference type="Proteomes" id="UP001515480"/>
    </source>
</evidence>
<feature type="region of interest" description="Disordered" evidence="1">
    <location>
        <begin position="387"/>
        <end position="406"/>
    </location>
</feature>
<dbReference type="InterPro" id="IPR007657">
    <property type="entry name" value="Glycosyltransferase_61"/>
</dbReference>
<dbReference type="PANTHER" id="PTHR20961">
    <property type="entry name" value="GLYCOSYLTRANSFERASE"/>
    <property type="match status" value="1"/>
</dbReference>
<sequence length="471" mass="51848">MRCCSLPDACLVILPNNATLQQWRRGINRKTAPAQFRLHVAGLSASALASLQGCLLQIHDPLFPARLRHLERDASCTASECYTGIVHEPRRDAMLRRLALPSSPLNLTMLWPAWENGYGDVIAQTLLPLGEMARLGTLPRALAVSGMEASSLTAQLLAIAPSACAFERAAPAAALRRCESRCYAAVEACTVSHAATREAWEAMAALDTAAGWRERRREAAAFAEERRGARGARGGGGAAVRVLLAAREPHGTHSRAVRNQAELVRACDGSAVDAPRRRWRLECRLLPAGANVTRQVELLQWADVYVTVWGGDTINALHMRRGGVVIEMVPEIFARDGPKPWVGQHGDWITRSRQSHFGRLRHYSMPIPSNATVVSAQVRRCEEQRAERRQKALDGKSGVRRSSRRSAPAPLELNPALFSWECIWNADLWLEWSWLHNALQRALAGVFASGAREGRTRLGKSRQTADEEVGT</sequence>
<dbReference type="PANTHER" id="PTHR20961:SF124">
    <property type="entry name" value="GLYCOSYLTRANSFERASE"/>
    <property type="match status" value="1"/>
</dbReference>